<gene>
    <name evidence="2" type="ORF">Anas_04398</name>
</gene>
<dbReference type="PANTHER" id="PTHR20765">
    <property type="entry name" value="SOLUTE CARRIER FAMILY 43 MEMBER 3-RELATED"/>
    <property type="match status" value="1"/>
</dbReference>
<feature type="transmembrane region" description="Helical" evidence="1">
    <location>
        <begin position="12"/>
        <end position="28"/>
    </location>
</feature>
<dbReference type="AlphaFoldDB" id="A0A5N5TN86"/>
<dbReference type="OrthoDB" id="330047at2759"/>
<keyword evidence="1" id="KW-1133">Transmembrane helix</keyword>
<name>A0A5N5TN86_9CRUS</name>
<feature type="transmembrane region" description="Helical" evidence="1">
    <location>
        <begin position="111"/>
        <end position="131"/>
    </location>
</feature>
<sequence>MITFISKLTTENTSLLYLSMILLAYGGNQLRLSGYQFCNLFPKYRGTALTVISGAYTTSAGLFLIYQLGQQYHITIKVISFGLIGLMCLPLVATVIMPWHSILSNDAGNVFFSIFYCFPSSHLFLICITSIDI</sequence>
<dbReference type="PANTHER" id="PTHR20765:SF1">
    <property type="entry name" value="EQUILIBRATIVE NUCLEOBASE TRANSPORTER 1"/>
    <property type="match status" value="1"/>
</dbReference>
<evidence type="ECO:0000256" key="1">
    <source>
        <dbReference type="SAM" id="Phobius"/>
    </source>
</evidence>
<evidence type="ECO:0000313" key="3">
    <source>
        <dbReference type="Proteomes" id="UP000326759"/>
    </source>
</evidence>
<keyword evidence="1" id="KW-0812">Transmembrane</keyword>
<reference evidence="2 3" key="1">
    <citation type="journal article" date="2019" name="PLoS Biol.">
        <title>Sex chromosomes control vertical transmission of feminizing Wolbachia symbionts in an isopod.</title>
        <authorList>
            <person name="Becking T."/>
            <person name="Chebbi M.A."/>
            <person name="Giraud I."/>
            <person name="Moumen B."/>
            <person name="Laverre T."/>
            <person name="Caubet Y."/>
            <person name="Peccoud J."/>
            <person name="Gilbert C."/>
            <person name="Cordaux R."/>
        </authorList>
    </citation>
    <scope>NUCLEOTIDE SEQUENCE [LARGE SCALE GENOMIC DNA]</scope>
    <source>
        <strain evidence="2">ANa2</strain>
        <tissue evidence="2">Whole body excluding digestive tract and cuticle</tissue>
    </source>
</reference>
<protein>
    <submittedName>
        <fullName evidence="2">Uncharacterized protein</fullName>
    </submittedName>
</protein>
<organism evidence="2 3">
    <name type="scientific">Armadillidium nasatum</name>
    <dbReference type="NCBI Taxonomy" id="96803"/>
    <lineage>
        <taxon>Eukaryota</taxon>
        <taxon>Metazoa</taxon>
        <taxon>Ecdysozoa</taxon>
        <taxon>Arthropoda</taxon>
        <taxon>Crustacea</taxon>
        <taxon>Multicrustacea</taxon>
        <taxon>Malacostraca</taxon>
        <taxon>Eumalacostraca</taxon>
        <taxon>Peracarida</taxon>
        <taxon>Isopoda</taxon>
        <taxon>Oniscidea</taxon>
        <taxon>Crinocheta</taxon>
        <taxon>Armadillidiidae</taxon>
        <taxon>Armadillidium</taxon>
    </lineage>
</organism>
<dbReference type="Proteomes" id="UP000326759">
    <property type="component" value="Unassembled WGS sequence"/>
</dbReference>
<dbReference type="EMBL" id="SEYY01000276">
    <property type="protein sequence ID" value="KAB7507644.1"/>
    <property type="molecule type" value="Genomic_DNA"/>
</dbReference>
<feature type="transmembrane region" description="Helical" evidence="1">
    <location>
        <begin position="48"/>
        <end position="66"/>
    </location>
</feature>
<dbReference type="InterPro" id="IPR027197">
    <property type="entry name" value="SLC43A3"/>
</dbReference>
<comment type="caution">
    <text evidence="2">The sequence shown here is derived from an EMBL/GenBank/DDBJ whole genome shotgun (WGS) entry which is preliminary data.</text>
</comment>
<feature type="transmembrane region" description="Helical" evidence="1">
    <location>
        <begin position="78"/>
        <end position="99"/>
    </location>
</feature>
<accession>A0A5N5TN86</accession>
<proteinExistence type="predicted"/>
<keyword evidence="1" id="KW-0472">Membrane</keyword>
<evidence type="ECO:0000313" key="2">
    <source>
        <dbReference type="EMBL" id="KAB7507644.1"/>
    </source>
</evidence>
<keyword evidence="3" id="KW-1185">Reference proteome</keyword>